<dbReference type="AlphaFoldDB" id="N0E0S3"/>
<evidence type="ECO:0000256" key="2">
    <source>
        <dbReference type="SAM" id="Phobius"/>
    </source>
</evidence>
<keyword evidence="4" id="KW-1185">Reference proteome</keyword>
<feature type="transmembrane region" description="Helical" evidence="2">
    <location>
        <begin position="428"/>
        <end position="446"/>
    </location>
</feature>
<dbReference type="Proteomes" id="UP000013167">
    <property type="component" value="Unassembled WGS sequence"/>
</dbReference>
<feature type="transmembrane region" description="Helical" evidence="2">
    <location>
        <begin position="609"/>
        <end position="627"/>
    </location>
</feature>
<feature type="transmembrane region" description="Helical" evidence="2">
    <location>
        <begin position="326"/>
        <end position="344"/>
    </location>
</feature>
<dbReference type="PANTHER" id="PTHR38434:SF1">
    <property type="entry name" value="BLL2549 PROTEIN"/>
    <property type="match status" value="1"/>
</dbReference>
<feature type="transmembrane region" description="Helical" evidence="2">
    <location>
        <begin position="303"/>
        <end position="320"/>
    </location>
</feature>
<dbReference type="HOGENOM" id="CLU_017536_1_0_11"/>
<keyword evidence="2" id="KW-0812">Transmembrane</keyword>
<reference evidence="3 4" key="1">
    <citation type="journal article" date="2013" name="ISME J.">
        <title>A metabolic model for members of the genus Tetrasphaera involved in enhanced biological phosphorus removal.</title>
        <authorList>
            <person name="Kristiansen R."/>
            <person name="Nguyen H.T.T."/>
            <person name="Saunders A.M."/>
            <person name="Nielsen J.L."/>
            <person name="Wimmer R."/>
            <person name="Le V.Q."/>
            <person name="McIlroy S.J."/>
            <person name="Petrovski S."/>
            <person name="Seviour R.J."/>
            <person name="Calteau A."/>
            <person name="Nielsen K.L."/>
            <person name="Nielsen P.H."/>
        </authorList>
    </citation>
    <scope>NUCLEOTIDE SEQUENCE [LARGE SCALE GENOMIC DNA]</scope>
    <source>
        <strain evidence="3 4">Lp2</strain>
    </source>
</reference>
<evidence type="ECO:0000313" key="4">
    <source>
        <dbReference type="Proteomes" id="UP000013167"/>
    </source>
</evidence>
<feature type="region of interest" description="Disordered" evidence="1">
    <location>
        <begin position="694"/>
        <end position="720"/>
    </location>
</feature>
<feature type="transmembrane region" description="Helical" evidence="2">
    <location>
        <begin position="275"/>
        <end position="296"/>
    </location>
</feature>
<feature type="transmembrane region" description="Helical" evidence="2">
    <location>
        <begin position="481"/>
        <end position="500"/>
    </location>
</feature>
<feature type="transmembrane region" description="Helical" evidence="2">
    <location>
        <begin position="184"/>
        <end position="208"/>
    </location>
</feature>
<dbReference type="EMBL" id="CAIZ01000047">
    <property type="protein sequence ID" value="CCH69275.1"/>
    <property type="molecule type" value="Genomic_DNA"/>
</dbReference>
<accession>N0E0S3</accession>
<feature type="transmembrane region" description="Helical" evidence="2">
    <location>
        <begin position="249"/>
        <end position="269"/>
    </location>
</feature>
<feature type="transmembrane region" description="Helical" evidence="2">
    <location>
        <begin position="639"/>
        <end position="657"/>
    </location>
</feature>
<evidence type="ECO:0000256" key="1">
    <source>
        <dbReference type="SAM" id="MobiDB-lite"/>
    </source>
</evidence>
<feature type="transmembrane region" description="Helical" evidence="2">
    <location>
        <begin position="538"/>
        <end position="560"/>
    </location>
</feature>
<protein>
    <recommendedName>
        <fullName evidence="5">DUF2339 domain-containing protein</fullName>
    </recommendedName>
</protein>
<comment type="caution">
    <text evidence="3">The sequence shown here is derived from an EMBL/GenBank/DDBJ whole genome shotgun (WGS) entry which is preliminary data.</text>
</comment>
<evidence type="ECO:0000313" key="3">
    <source>
        <dbReference type="EMBL" id="CCH69275.1"/>
    </source>
</evidence>
<feature type="transmembrane region" description="Helical" evidence="2">
    <location>
        <begin position="351"/>
        <end position="371"/>
    </location>
</feature>
<keyword evidence="2" id="KW-0472">Membrane</keyword>
<keyword evidence="2" id="KW-1133">Transmembrane helix</keyword>
<dbReference type="Pfam" id="PF10101">
    <property type="entry name" value="DUF2339"/>
    <property type="match status" value="2"/>
</dbReference>
<feature type="transmembrane region" description="Helical" evidence="2">
    <location>
        <begin position="377"/>
        <end position="394"/>
    </location>
</feature>
<organism evidence="3 4">
    <name type="scientific">Phycicoccus elongatus Lp2</name>
    <dbReference type="NCBI Taxonomy" id="1193181"/>
    <lineage>
        <taxon>Bacteria</taxon>
        <taxon>Bacillati</taxon>
        <taxon>Actinomycetota</taxon>
        <taxon>Actinomycetes</taxon>
        <taxon>Micrococcales</taxon>
        <taxon>Intrasporangiaceae</taxon>
        <taxon>Phycicoccus</taxon>
    </lineage>
</organism>
<feature type="compositionally biased region" description="Basic residues" evidence="1">
    <location>
        <begin position="18"/>
        <end position="32"/>
    </location>
</feature>
<feature type="transmembrane region" description="Helical" evidence="2">
    <location>
        <begin position="572"/>
        <end position="597"/>
    </location>
</feature>
<dbReference type="PANTHER" id="PTHR38434">
    <property type="entry name" value="BLL2549 PROTEIN"/>
    <property type="match status" value="1"/>
</dbReference>
<feature type="transmembrane region" description="Helical" evidence="2">
    <location>
        <begin position="663"/>
        <end position="686"/>
    </location>
</feature>
<feature type="compositionally biased region" description="Pro residues" evidence="1">
    <location>
        <begin position="108"/>
        <end position="147"/>
    </location>
</feature>
<feature type="transmembrane region" description="Helical" evidence="2">
    <location>
        <begin position="453"/>
        <end position="475"/>
    </location>
</feature>
<sequence length="720" mass="75245">MSGPATSSALAPGESARPSHRAVARRGRVRRLPLRDDEFPRRPRPATCAQAPATDHRVGDNDGMTGDPRLDDLKRLERDFATAMEQLYAVGNGLARLRHDVEEATSPTAPPQPVTQPPVAVTPPPAAPVPPIPQMPPVPGLGQPMPPMTSTPMMPPAAPWEHPAAWPPREPTNALSRWWRNESVITRVLGVAGAIVTLAGLVMLLVLAVQQQWFGPVPRVVLGALLALSLIGLSLRLRHRERAAGRSGHAALALAATGYAAAYLVVVAVTATYGWLPPVAGLALALLVVGSGLVIARRWDSQFLAVLLLLGAGLMVPSLVDHSSWVLSAFMVVLALGSWPVQLGRTWPWATLARVLPAALVVVVGALANQFHPAEPWAHVGVTTVLALGGLLLATLGRGHAVPATAIAEVAATATPLLVSLALTPMPWRTVLFLLAGVAFLGYAALGESQRWLPVGLTVPATGVGTLALLLAVVARSDGSRIGTGLLVLALIYTVVAALTRSRNVTGWALLVTVIALLTYLRHPFTVLVERSALDSDLGVTIVDSVVAVGLVVALAWLAHRMRAMSFAGRRVVGAASWVFGLVVATTGVVAAGVLVGRAMDAAPAGFRAGHALATILWMVAAAWLLILGLRRAKDSDLAVWLGLGLAATAVAKLFVYDLAVLAGIWRVVAFIVVGLLLLATGAGYAKALDRARKSADPAPPPVPPSATEHSVGQGPPELR</sequence>
<gene>
    <name evidence="3" type="ORF">BN10_1400003</name>
</gene>
<proteinExistence type="predicted"/>
<feature type="region of interest" description="Disordered" evidence="1">
    <location>
        <begin position="1"/>
        <end position="70"/>
    </location>
</feature>
<feature type="region of interest" description="Disordered" evidence="1">
    <location>
        <begin position="103"/>
        <end position="147"/>
    </location>
</feature>
<feature type="transmembrane region" description="Helical" evidence="2">
    <location>
        <begin position="401"/>
        <end position="422"/>
    </location>
</feature>
<evidence type="ECO:0008006" key="5">
    <source>
        <dbReference type="Google" id="ProtNLM"/>
    </source>
</evidence>
<feature type="transmembrane region" description="Helical" evidence="2">
    <location>
        <begin position="507"/>
        <end position="526"/>
    </location>
</feature>
<name>N0E0S3_9MICO</name>
<dbReference type="eggNOG" id="COG5373">
    <property type="taxonomic scope" value="Bacteria"/>
</dbReference>
<dbReference type="InterPro" id="IPR019286">
    <property type="entry name" value="DUF2339_TM"/>
</dbReference>
<feature type="transmembrane region" description="Helical" evidence="2">
    <location>
        <begin position="220"/>
        <end position="237"/>
    </location>
</feature>
<dbReference type="STRING" id="1193181.BN10_1400003"/>